<evidence type="ECO:0000313" key="2">
    <source>
        <dbReference type="EMBL" id="GAH83035.1"/>
    </source>
</evidence>
<evidence type="ECO:0000259" key="1">
    <source>
        <dbReference type="SMART" id="SM00470"/>
    </source>
</evidence>
<protein>
    <recommendedName>
        <fullName evidence="1">ParB-like N-terminal domain-containing protein</fullName>
    </recommendedName>
</protein>
<dbReference type="Pfam" id="PF02195">
    <property type="entry name" value="ParB_N"/>
    <property type="match status" value="1"/>
</dbReference>
<dbReference type="PANTHER" id="PTHR33375:SF1">
    <property type="entry name" value="CHROMOSOME-PARTITIONING PROTEIN PARB-RELATED"/>
    <property type="match status" value="1"/>
</dbReference>
<dbReference type="GO" id="GO:0007059">
    <property type="term" value="P:chromosome segregation"/>
    <property type="evidence" value="ECO:0007669"/>
    <property type="project" value="TreeGrafter"/>
</dbReference>
<dbReference type="SUPFAM" id="SSF110849">
    <property type="entry name" value="ParB/Sulfiredoxin"/>
    <property type="match status" value="1"/>
</dbReference>
<dbReference type="GO" id="GO:0005694">
    <property type="term" value="C:chromosome"/>
    <property type="evidence" value="ECO:0007669"/>
    <property type="project" value="TreeGrafter"/>
</dbReference>
<gene>
    <name evidence="2" type="ORF">S03H2_63216</name>
</gene>
<dbReference type="SMART" id="SM00470">
    <property type="entry name" value="ParB"/>
    <property type="match status" value="1"/>
</dbReference>
<dbReference type="InterPro" id="IPR050336">
    <property type="entry name" value="Chromosome_partition/occlusion"/>
</dbReference>
<dbReference type="InterPro" id="IPR036086">
    <property type="entry name" value="ParB/Sulfiredoxin_sf"/>
</dbReference>
<dbReference type="AlphaFoldDB" id="X1JNN1"/>
<sequence length="145" mass="17058">MTITATILETRVEEWDLDLIDDNPFNPRLFYKPAKIAEKAISIKENGLLQKPKGRIRDGRVQLAFGGYRIRAFRKLRKDEPKRWKTMPLEIEELTDEQMVVYALEENLRRDDNTSIEVARAIEGFFTYYPETTETLMAKKLNMTQ</sequence>
<feature type="domain" description="ParB-like N-terminal" evidence="1">
    <location>
        <begin position="13"/>
        <end position="108"/>
    </location>
</feature>
<dbReference type="PANTHER" id="PTHR33375">
    <property type="entry name" value="CHROMOSOME-PARTITIONING PROTEIN PARB-RELATED"/>
    <property type="match status" value="1"/>
</dbReference>
<accession>X1JNN1</accession>
<dbReference type="Gene3D" id="3.90.1530.10">
    <property type="entry name" value="Conserved hypothetical protein from pyrococcus furiosus pfu- 392566-001, ParB domain"/>
    <property type="match status" value="1"/>
</dbReference>
<comment type="caution">
    <text evidence="2">The sequence shown here is derived from an EMBL/GenBank/DDBJ whole genome shotgun (WGS) entry which is preliminary data.</text>
</comment>
<organism evidence="2">
    <name type="scientific">marine sediment metagenome</name>
    <dbReference type="NCBI Taxonomy" id="412755"/>
    <lineage>
        <taxon>unclassified sequences</taxon>
        <taxon>metagenomes</taxon>
        <taxon>ecological metagenomes</taxon>
    </lineage>
</organism>
<feature type="non-terminal residue" evidence="2">
    <location>
        <position position="145"/>
    </location>
</feature>
<dbReference type="EMBL" id="BARU01040933">
    <property type="protein sequence ID" value="GAH83035.1"/>
    <property type="molecule type" value="Genomic_DNA"/>
</dbReference>
<proteinExistence type="predicted"/>
<name>X1JNN1_9ZZZZ</name>
<dbReference type="InterPro" id="IPR003115">
    <property type="entry name" value="ParB_N"/>
</dbReference>
<reference evidence="2" key="1">
    <citation type="journal article" date="2014" name="Front. Microbiol.">
        <title>High frequency of phylogenetically diverse reductive dehalogenase-homologous genes in deep subseafloor sedimentary metagenomes.</title>
        <authorList>
            <person name="Kawai M."/>
            <person name="Futagami T."/>
            <person name="Toyoda A."/>
            <person name="Takaki Y."/>
            <person name="Nishi S."/>
            <person name="Hori S."/>
            <person name="Arai W."/>
            <person name="Tsubouchi T."/>
            <person name="Morono Y."/>
            <person name="Uchiyama I."/>
            <person name="Ito T."/>
            <person name="Fujiyama A."/>
            <person name="Inagaki F."/>
            <person name="Takami H."/>
        </authorList>
    </citation>
    <scope>NUCLEOTIDE SEQUENCE</scope>
    <source>
        <strain evidence="2">Expedition CK06-06</strain>
    </source>
</reference>